<evidence type="ECO:0000313" key="2">
    <source>
        <dbReference type="EMBL" id="EIC01226.1"/>
    </source>
</evidence>
<accession>H7EME1</accession>
<name>H7EME1_9SPIR</name>
<reference evidence="2 3" key="1">
    <citation type="submission" date="2011-09" db="EMBL/GenBank/DDBJ databases">
        <title>The draft genome of Treponema saccharophilum DSM 2985.</title>
        <authorList>
            <consortium name="US DOE Joint Genome Institute (JGI-PGF)"/>
            <person name="Lucas S."/>
            <person name="Copeland A."/>
            <person name="Lapidus A."/>
            <person name="Glavina del Rio T."/>
            <person name="Dalin E."/>
            <person name="Tice H."/>
            <person name="Bruce D."/>
            <person name="Goodwin L."/>
            <person name="Pitluck S."/>
            <person name="Peters L."/>
            <person name="Kyrpides N."/>
            <person name="Mavromatis K."/>
            <person name="Ivanova N."/>
            <person name="Markowitz V."/>
            <person name="Cheng J.-F."/>
            <person name="Hugenholtz P."/>
            <person name="Woyke T."/>
            <person name="Wu D."/>
            <person name="Gronow S."/>
            <person name="Wellnitz S."/>
            <person name="Brambilla E."/>
            <person name="Klenk H.-P."/>
            <person name="Eisen J.A."/>
        </authorList>
    </citation>
    <scope>NUCLEOTIDE SEQUENCE [LARGE SCALE GENOMIC DNA]</scope>
    <source>
        <strain evidence="2 3">DSM 2985</strain>
    </source>
</reference>
<dbReference type="Proteomes" id="UP000003571">
    <property type="component" value="Unassembled WGS sequence"/>
</dbReference>
<feature type="transmembrane region" description="Helical" evidence="1">
    <location>
        <begin position="6"/>
        <end position="23"/>
    </location>
</feature>
<keyword evidence="3" id="KW-1185">Reference proteome</keyword>
<organism evidence="2 3">
    <name type="scientific">Treponema saccharophilum DSM 2985</name>
    <dbReference type="NCBI Taxonomy" id="907348"/>
    <lineage>
        <taxon>Bacteria</taxon>
        <taxon>Pseudomonadati</taxon>
        <taxon>Spirochaetota</taxon>
        <taxon>Spirochaetia</taxon>
        <taxon>Spirochaetales</taxon>
        <taxon>Treponemataceae</taxon>
        <taxon>Treponema</taxon>
    </lineage>
</organism>
<evidence type="ECO:0000313" key="3">
    <source>
        <dbReference type="Proteomes" id="UP000003571"/>
    </source>
</evidence>
<comment type="caution">
    <text evidence="2">The sequence shown here is derived from an EMBL/GenBank/DDBJ whole genome shotgun (WGS) entry which is preliminary data.</text>
</comment>
<gene>
    <name evidence="2" type="ORF">TresaDRAFT_0363</name>
</gene>
<sequence length="182" mass="19888">MISVVIYYIASASAVFFYGIGLGRTMSLKDDSSKMMLSFIKALSTVSSSTAVGYLVNDWLLAPIGFSEIYPFVTLLIFLVFSIIIEIFIGVGIKKSSAEFSVTILSTLLALGEGVSLGHAVVISVSCVFSFYLLIFIFYAIRNRVSFYTNPNGIKIYPVLFVSLAAVIIAICGWNISWLNVL</sequence>
<keyword evidence="1" id="KW-0472">Membrane</keyword>
<dbReference type="EMBL" id="AGRW01000051">
    <property type="protein sequence ID" value="EIC01226.1"/>
    <property type="molecule type" value="Genomic_DNA"/>
</dbReference>
<dbReference type="PATRIC" id="fig|907348.3.peg.2120"/>
<dbReference type="STRING" id="907348.TresaDRAFT_0363"/>
<dbReference type="OrthoDB" id="359990at2"/>
<feature type="transmembrane region" description="Helical" evidence="1">
    <location>
        <begin position="153"/>
        <end position="176"/>
    </location>
</feature>
<evidence type="ECO:0000256" key="1">
    <source>
        <dbReference type="SAM" id="Phobius"/>
    </source>
</evidence>
<dbReference type="RefSeq" id="WP_002705455.1">
    <property type="nucleotide sequence ID" value="NZ_AGRW01000051.1"/>
</dbReference>
<dbReference type="eggNOG" id="ENOG5032GTW">
    <property type="taxonomic scope" value="Bacteria"/>
</dbReference>
<keyword evidence="1" id="KW-1133">Transmembrane helix</keyword>
<protein>
    <submittedName>
        <fullName evidence="2">Uncharacterized protein</fullName>
    </submittedName>
</protein>
<keyword evidence="1" id="KW-0812">Transmembrane</keyword>
<feature type="transmembrane region" description="Helical" evidence="1">
    <location>
        <begin position="121"/>
        <end position="141"/>
    </location>
</feature>
<feature type="transmembrane region" description="Helical" evidence="1">
    <location>
        <begin position="98"/>
        <end position="115"/>
    </location>
</feature>
<proteinExistence type="predicted"/>
<feature type="transmembrane region" description="Helical" evidence="1">
    <location>
        <begin position="69"/>
        <end position="91"/>
    </location>
</feature>
<feature type="transmembrane region" description="Helical" evidence="1">
    <location>
        <begin position="35"/>
        <end position="57"/>
    </location>
</feature>
<dbReference type="AlphaFoldDB" id="H7EME1"/>